<dbReference type="EMBL" id="CAKOAT010152932">
    <property type="protein sequence ID" value="CAH8345535.1"/>
    <property type="molecule type" value="Genomic_DNA"/>
</dbReference>
<comment type="caution">
    <text evidence="1">The sequence shown here is derived from an EMBL/GenBank/DDBJ whole genome shotgun (WGS) entry which is preliminary data.</text>
</comment>
<organism evidence="1 2">
    <name type="scientific">Eruca vesicaria subsp. sativa</name>
    <name type="common">Garden rocket</name>
    <name type="synonym">Eruca sativa</name>
    <dbReference type="NCBI Taxonomy" id="29727"/>
    <lineage>
        <taxon>Eukaryota</taxon>
        <taxon>Viridiplantae</taxon>
        <taxon>Streptophyta</taxon>
        <taxon>Embryophyta</taxon>
        <taxon>Tracheophyta</taxon>
        <taxon>Spermatophyta</taxon>
        <taxon>Magnoliopsida</taxon>
        <taxon>eudicotyledons</taxon>
        <taxon>Gunneridae</taxon>
        <taxon>Pentapetalae</taxon>
        <taxon>rosids</taxon>
        <taxon>malvids</taxon>
        <taxon>Brassicales</taxon>
        <taxon>Brassicaceae</taxon>
        <taxon>Brassiceae</taxon>
        <taxon>Eruca</taxon>
    </lineage>
</organism>
<dbReference type="PANTHER" id="PTHR35687">
    <property type="entry name" value="OS07G0516700 PROTEIN"/>
    <property type="match status" value="1"/>
</dbReference>
<proteinExistence type="predicted"/>
<evidence type="ECO:0000313" key="1">
    <source>
        <dbReference type="EMBL" id="CAH8345535.1"/>
    </source>
</evidence>
<accession>A0ABC8JXM7</accession>
<protein>
    <submittedName>
        <fullName evidence="1">Uncharacterized protein</fullName>
    </submittedName>
</protein>
<reference evidence="1 2" key="1">
    <citation type="submission" date="2022-03" db="EMBL/GenBank/DDBJ databases">
        <authorList>
            <person name="Macdonald S."/>
            <person name="Ahmed S."/>
            <person name="Newling K."/>
        </authorList>
    </citation>
    <scope>NUCLEOTIDE SEQUENCE [LARGE SCALE GENOMIC DNA]</scope>
</reference>
<keyword evidence="2" id="KW-1185">Reference proteome</keyword>
<gene>
    <name evidence="1" type="ORF">ERUC_LOCUS16650</name>
</gene>
<evidence type="ECO:0000313" key="2">
    <source>
        <dbReference type="Proteomes" id="UP001642260"/>
    </source>
</evidence>
<dbReference type="Proteomes" id="UP001642260">
    <property type="component" value="Unassembled WGS sequence"/>
</dbReference>
<dbReference type="PANTHER" id="PTHR35687:SF1">
    <property type="entry name" value="OS07G0516700 PROTEIN"/>
    <property type="match status" value="1"/>
</dbReference>
<sequence length="117" mass="14006">MAMMKIPNEYAKLEKEDPSEMIHRRAQFLIQKILKQSDTETLRRQQKRTILIRTSSFRVVGMRKKIGKKLRKLRRTCVMANRYSDLMPRFFKSLRRYFLCSSSRNVSDLPPLFAIHV</sequence>
<name>A0ABC8JXM7_ERUVS</name>
<dbReference type="AlphaFoldDB" id="A0ABC8JXM7"/>